<evidence type="ECO:0000256" key="3">
    <source>
        <dbReference type="PIRSR" id="PIRSR605511-2"/>
    </source>
</evidence>
<evidence type="ECO:0000313" key="6">
    <source>
        <dbReference type="Proteomes" id="UP000543030"/>
    </source>
</evidence>
<comment type="caution">
    <text evidence="5">The sequence shown here is derived from an EMBL/GenBank/DDBJ whole genome shotgun (WGS) entry which is preliminary data.</text>
</comment>
<feature type="binding site" evidence="3">
    <location>
        <position position="101"/>
    </location>
    <ligand>
        <name>substrate</name>
    </ligand>
</feature>
<dbReference type="SUPFAM" id="SSF63829">
    <property type="entry name" value="Calcium-dependent phosphotriesterase"/>
    <property type="match status" value="1"/>
</dbReference>
<evidence type="ECO:0000256" key="1">
    <source>
        <dbReference type="ARBA" id="ARBA00008853"/>
    </source>
</evidence>
<dbReference type="AlphaFoldDB" id="A0A840RBB1"/>
<dbReference type="PANTHER" id="PTHR10907">
    <property type="entry name" value="REGUCALCIN"/>
    <property type="match status" value="1"/>
</dbReference>
<keyword evidence="3" id="KW-0862">Zinc</keyword>
<dbReference type="PANTHER" id="PTHR10907:SF47">
    <property type="entry name" value="REGUCALCIN"/>
    <property type="match status" value="1"/>
</dbReference>
<evidence type="ECO:0000313" key="5">
    <source>
        <dbReference type="EMBL" id="MBB5189736.1"/>
    </source>
</evidence>
<gene>
    <name evidence="5" type="ORF">HNQ50_000446</name>
</gene>
<evidence type="ECO:0000256" key="2">
    <source>
        <dbReference type="PIRSR" id="PIRSR605511-1"/>
    </source>
</evidence>
<feature type="binding site" evidence="3">
    <location>
        <position position="103"/>
    </location>
    <ligand>
        <name>substrate</name>
    </ligand>
</feature>
<dbReference type="InterPro" id="IPR011042">
    <property type="entry name" value="6-blade_b-propeller_TolB-like"/>
</dbReference>
<feature type="active site" description="Proton donor/acceptor" evidence="2">
    <location>
        <position position="200"/>
    </location>
</feature>
<dbReference type="Proteomes" id="UP000543030">
    <property type="component" value="Unassembled WGS sequence"/>
</dbReference>
<dbReference type="GO" id="GO:0005509">
    <property type="term" value="F:calcium ion binding"/>
    <property type="evidence" value="ECO:0007669"/>
    <property type="project" value="TreeGrafter"/>
</dbReference>
<accession>A0A840RBB1</accession>
<comment type="similarity">
    <text evidence="1">Belongs to the SMP-30/CGR1 family.</text>
</comment>
<dbReference type="Pfam" id="PF08450">
    <property type="entry name" value="SGL"/>
    <property type="match status" value="1"/>
</dbReference>
<dbReference type="PRINTS" id="PR01790">
    <property type="entry name" value="SMP30FAMILY"/>
</dbReference>
<dbReference type="EC" id="3.1.1.15" evidence="5"/>
<keyword evidence="3" id="KW-0479">Metal-binding</keyword>
<dbReference type="InterPro" id="IPR005511">
    <property type="entry name" value="SMP-30"/>
</dbReference>
<feature type="domain" description="SMP-30/Gluconolactonase/LRE-like region" evidence="4">
    <location>
        <begin position="15"/>
        <end position="259"/>
    </location>
</feature>
<protein>
    <submittedName>
        <fullName evidence="5">L-arabinonolactonase</fullName>
        <ecNumber evidence="5">3.1.1.15</ecNumber>
    </submittedName>
</protein>
<feature type="binding site" evidence="3">
    <location>
        <position position="200"/>
    </location>
    <ligand>
        <name>a divalent metal cation</name>
        <dbReference type="ChEBI" id="CHEBI:60240"/>
    </ligand>
</feature>
<dbReference type="GO" id="GO:0050021">
    <property type="term" value="F:L-arabinonolactonase activity"/>
    <property type="evidence" value="ECO:0007669"/>
    <property type="project" value="UniProtKB-EC"/>
</dbReference>
<dbReference type="InterPro" id="IPR013658">
    <property type="entry name" value="SGL"/>
</dbReference>
<dbReference type="GO" id="GO:0004341">
    <property type="term" value="F:gluconolactonase activity"/>
    <property type="evidence" value="ECO:0007669"/>
    <property type="project" value="TreeGrafter"/>
</dbReference>
<sequence>MSAVVRCLSDGQYNLAEGIIRDEHTGHLWWTNIHAKELWRMKPGTGVHKCWHLPQRLGCFALTQNQDVLLVALETGLALFNHARDEYTRLISVETELPKTRTNDGRCDRAGNFIFGTMHEGSPEPVASIYRFDTAGKLSRLELPKVAISNSICFSPDGKIMYWCDSLQHKIMQSDYDAATGAVGNHRVFVDLGDTIIEPDGSTVDAAGYLWNAQWAGHCVVRYAPDGSVDRVIDMPVAQPTCVTFGGAELDTLYVTSARNGLGVEALAQQPLAGAVFEVRLEGIRGLPENRWLGAV</sequence>
<dbReference type="GO" id="GO:0019853">
    <property type="term" value="P:L-ascorbic acid biosynthetic process"/>
    <property type="evidence" value="ECO:0007669"/>
    <property type="project" value="TreeGrafter"/>
</dbReference>
<feature type="binding site" evidence="3">
    <location>
        <position position="17"/>
    </location>
    <ligand>
        <name>a divalent metal cation</name>
        <dbReference type="ChEBI" id="CHEBI:60240"/>
    </ligand>
</feature>
<dbReference type="RefSeq" id="WP_184097083.1">
    <property type="nucleotide sequence ID" value="NZ_JACHHN010000001.1"/>
</dbReference>
<feature type="binding site" evidence="3">
    <location>
        <position position="150"/>
    </location>
    <ligand>
        <name>a divalent metal cation</name>
        <dbReference type="ChEBI" id="CHEBI:60240"/>
    </ligand>
</feature>
<proteinExistence type="inferred from homology"/>
<evidence type="ECO:0000259" key="4">
    <source>
        <dbReference type="Pfam" id="PF08450"/>
    </source>
</evidence>
<organism evidence="5 6">
    <name type="scientific">Silvimonas terrae</name>
    <dbReference type="NCBI Taxonomy" id="300266"/>
    <lineage>
        <taxon>Bacteria</taxon>
        <taxon>Pseudomonadati</taxon>
        <taxon>Pseudomonadota</taxon>
        <taxon>Betaproteobacteria</taxon>
        <taxon>Neisseriales</taxon>
        <taxon>Chitinibacteraceae</taxon>
        <taxon>Silvimonas</taxon>
    </lineage>
</organism>
<comment type="cofactor">
    <cofactor evidence="3">
        <name>Zn(2+)</name>
        <dbReference type="ChEBI" id="CHEBI:29105"/>
    </cofactor>
    <text evidence="3">Binds 1 divalent metal cation per subunit.</text>
</comment>
<keyword evidence="6" id="KW-1185">Reference proteome</keyword>
<name>A0A840RBB1_9NEIS</name>
<dbReference type="Gene3D" id="2.120.10.30">
    <property type="entry name" value="TolB, C-terminal domain"/>
    <property type="match status" value="1"/>
</dbReference>
<reference evidence="5 6" key="1">
    <citation type="submission" date="2020-08" db="EMBL/GenBank/DDBJ databases">
        <title>Genomic Encyclopedia of Type Strains, Phase IV (KMG-IV): sequencing the most valuable type-strain genomes for metagenomic binning, comparative biology and taxonomic classification.</title>
        <authorList>
            <person name="Goeker M."/>
        </authorList>
    </citation>
    <scope>NUCLEOTIDE SEQUENCE [LARGE SCALE GENOMIC DNA]</scope>
    <source>
        <strain evidence="5 6">DSM 18233</strain>
    </source>
</reference>
<dbReference type="EMBL" id="JACHHN010000001">
    <property type="protein sequence ID" value="MBB5189736.1"/>
    <property type="molecule type" value="Genomic_DNA"/>
</dbReference>
<keyword evidence="5" id="KW-0378">Hydrolase</keyword>